<dbReference type="InterPro" id="IPR051592">
    <property type="entry name" value="HERV-K_Pro_peptidase_A2"/>
</dbReference>
<dbReference type="PANTHER" id="PTHR19422:SF123">
    <property type="entry name" value="RT1 CLASS I, LOCUS CE15"/>
    <property type="match status" value="1"/>
</dbReference>
<evidence type="ECO:0000256" key="4">
    <source>
        <dbReference type="SAM" id="MobiDB-lite"/>
    </source>
</evidence>
<dbReference type="UniPathway" id="UPA00610">
    <property type="reaction ID" value="UER00666"/>
</dbReference>
<sequence>GSLGVDVATAVEVTLQDKEVTLIPTNVCGPMYSTISLVGGLLLGRSSTSKQGVIVIPGVIDADFTGQVKIMAYALQPPVTIPEGSKIAQIIAFENILPHRQRPRETSENQREDRGFGSTGHDVFFTINMKNRPHKKVQLQHGSHCIDLEPMLDTGADISIVN</sequence>
<dbReference type="EMBL" id="VZSR01000334">
    <property type="protein sequence ID" value="NWZ34562.1"/>
    <property type="molecule type" value="Genomic_DNA"/>
</dbReference>
<evidence type="ECO:0000313" key="7">
    <source>
        <dbReference type="Proteomes" id="UP000540762"/>
    </source>
</evidence>
<feature type="region of interest" description="Disordered" evidence="4">
    <location>
        <begin position="99"/>
        <end position="119"/>
    </location>
</feature>
<keyword evidence="3" id="KW-0378">Hydrolase</keyword>
<evidence type="ECO:0000256" key="3">
    <source>
        <dbReference type="ARBA" id="ARBA00022801"/>
    </source>
</evidence>
<dbReference type="Gene3D" id="2.70.40.10">
    <property type="match status" value="1"/>
</dbReference>
<proteinExistence type="predicted"/>
<dbReference type="PANTHER" id="PTHR19422">
    <property type="entry name" value="GAG RETROVIRAL POLYPROTEIN"/>
    <property type="match status" value="1"/>
</dbReference>
<dbReference type="InterPro" id="IPR001995">
    <property type="entry name" value="Peptidase_A2_cat"/>
</dbReference>
<dbReference type="GO" id="GO:0006508">
    <property type="term" value="P:proteolysis"/>
    <property type="evidence" value="ECO:0007669"/>
    <property type="project" value="UniProtKB-KW"/>
</dbReference>
<keyword evidence="2" id="KW-0064">Aspartyl protease</keyword>
<dbReference type="CDD" id="cd07557">
    <property type="entry name" value="trimeric_dUTPase"/>
    <property type="match status" value="1"/>
</dbReference>
<accession>A0A7K7LVU1</accession>
<dbReference type="Proteomes" id="UP000540762">
    <property type="component" value="Unassembled WGS sequence"/>
</dbReference>
<dbReference type="InterPro" id="IPR033704">
    <property type="entry name" value="dUTPase_trimeric"/>
</dbReference>
<dbReference type="Pfam" id="PF00692">
    <property type="entry name" value="dUTPase"/>
    <property type="match status" value="1"/>
</dbReference>
<protein>
    <submittedName>
        <fullName evidence="6">POK9 protein</fullName>
    </submittedName>
</protein>
<dbReference type="GO" id="GO:0004190">
    <property type="term" value="F:aspartic-type endopeptidase activity"/>
    <property type="evidence" value="ECO:0007669"/>
    <property type="project" value="UniProtKB-KW"/>
</dbReference>
<feature type="non-terminal residue" evidence="6">
    <location>
        <position position="162"/>
    </location>
</feature>
<dbReference type="InterPro" id="IPR029054">
    <property type="entry name" value="dUTPase-like"/>
</dbReference>
<organism evidence="6 7">
    <name type="scientific">Brachypodius melanocephalos</name>
    <name type="common">black-headed bulbul</name>
    <dbReference type="NCBI Taxonomy" id="3235156"/>
    <lineage>
        <taxon>Eukaryota</taxon>
        <taxon>Metazoa</taxon>
        <taxon>Chordata</taxon>
        <taxon>Craniata</taxon>
        <taxon>Vertebrata</taxon>
        <taxon>Euteleostomi</taxon>
        <taxon>Archelosauria</taxon>
        <taxon>Archosauria</taxon>
        <taxon>Dinosauria</taxon>
        <taxon>Saurischia</taxon>
        <taxon>Theropoda</taxon>
        <taxon>Coelurosauria</taxon>
        <taxon>Aves</taxon>
        <taxon>Neognathae</taxon>
        <taxon>Neoaves</taxon>
        <taxon>Telluraves</taxon>
        <taxon>Australaves</taxon>
        <taxon>Passeriformes</taxon>
        <taxon>Sylvioidea</taxon>
        <taxon>Pycnonotidae</taxon>
        <taxon>Brachypodius</taxon>
    </lineage>
</organism>
<dbReference type="AlphaFoldDB" id="A0A7K7LVU1"/>
<dbReference type="GO" id="GO:0006226">
    <property type="term" value="P:dUMP biosynthetic process"/>
    <property type="evidence" value="ECO:0007669"/>
    <property type="project" value="UniProtKB-UniPathway"/>
</dbReference>
<dbReference type="InterPro" id="IPR036157">
    <property type="entry name" value="dUTPase-like_sf"/>
</dbReference>
<evidence type="ECO:0000256" key="1">
    <source>
        <dbReference type="ARBA" id="ARBA00022670"/>
    </source>
</evidence>
<gene>
    <name evidence="6" type="primary">Ervk9_0</name>
    <name evidence="6" type="ORF">BRAATR_R07042</name>
</gene>
<comment type="caution">
    <text evidence="6">The sequence shown here is derived from an EMBL/GenBank/DDBJ whole genome shotgun (WGS) entry which is preliminary data.</text>
</comment>
<feature type="domain" description="Peptidase A2" evidence="5">
    <location>
        <begin position="148"/>
        <end position="162"/>
    </location>
</feature>
<evidence type="ECO:0000256" key="2">
    <source>
        <dbReference type="ARBA" id="ARBA00022750"/>
    </source>
</evidence>
<evidence type="ECO:0000259" key="5">
    <source>
        <dbReference type="PROSITE" id="PS50175"/>
    </source>
</evidence>
<name>A0A7K7LVU1_9PASS</name>
<evidence type="ECO:0000313" key="6">
    <source>
        <dbReference type="EMBL" id="NWZ34562.1"/>
    </source>
</evidence>
<reference evidence="6 7" key="1">
    <citation type="submission" date="2019-09" db="EMBL/GenBank/DDBJ databases">
        <title>Bird 10,000 Genomes (B10K) Project - Family phase.</title>
        <authorList>
            <person name="Zhang G."/>
        </authorList>
    </citation>
    <scope>NUCLEOTIDE SEQUENCE [LARGE SCALE GENOMIC DNA]</scope>
    <source>
        <strain evidence="6">OUT-0037</strain>
        <tissue evidence="6">Liver</tissue>
    </source>
</reference>
<feature type="compositionally biased region" description="Basic and acidic residues" evidence="4">
    <location>
        <begin position="103"/>
        <end position="115"/>
    </location>
</feature>
<dbReference type="SUPFAM" id="SSF51283">
    <property type="entry name" value="dUTPase-like"/>
    <property type="match status" value="1"/>
</dbReference>
<feature type="non-terminal residue" evidence="6">
    <location>
        <position position="1"/>
    </location>
</feature>
<keyword evidence="1" id="KW-0645">Protease</keyword>
<dbReference type="PROSITE" id="PS50175">
    <property type="entry name" value="ASP_PROT_RETROV"/>
    <property type="match status" value="1"/>
</dbReference>
<keyword evidence="7" id="KW-1185">Reference proteome</keyword>